<dbReference type="AlphaFoldDB" id="A0A9P6ST35"/>
<dbReference type="InterPro" id="IPR036191">
    <property type="entry name" value="RRF_sf"/>
</dbReference>
<dbReference type="InterPro" id="IPR023584">
    <property type="entry name" value="Ribosome_recyc_fac_dom"/>
</dbReference>
<keyword evidence="2" id="KW-0648">Protein biosynthesis</keyword>
<dbReference type="Pfam" id="PF01765">
    <property type="entry name" value="RRF"/>
    <property type="match status" value="1"/>
</dbReference>
<dbReference type="Gene3D" id="3.30.1360.40">
    <property type="match status" value="1"/>
</dbReference>
<dbReference type="InterPro" id="IPR002661">
    <property type="entry name" value="Ribosome_recyc_fac"/>
</dbReference>
<comment type="caution">
    <text evidence="6">The sequence shown here is derived from an EMBL/GenBank/DDBJ whole genome shotgun (WGS) entry which is preliminary data.</text>
</comment>
<dbReference type="EMBL" id="JAAAHW010000917">
    <property type="protein sequence ID" value="KAF9998014.1"/>
    <property type="molecule type" value="Genomic_DNA"/>
</dbReference>
<evidence type="ECO:0000256" key="2">
    <source>
        <dbReference type="ARBA" id="ARBA00022917"/>
    </source>
</evidence>
<dbReference type="CDD" id="cd00520">
    <property type="entry name" value="RRF"/>
    <property type="match status" value="1"/>
</dbReference>
<dbReference type="FunFam" id="3.30.1360.40:FF:000001">
    <property type="entry name" value="Ribosome-recycling factor"/>
    <property type="match status" value="1"/>
</dbReference>
<dbReference type="GO" id="GO:0005739">
    <property type="term" value="C:mitochondrion"/>
    <property type="evidence" value="ECO:0007669"/>
    <property type="project" value="TreeGrafter"/>
</dbReference>
<dbReference type="GO" id="GO:0006412">
    <property type="term" value="P:translation"/>
    <property type="evidence" value="ECO:0007669"/>
    <property type="project" value="UniProtKB-KW"/>
</dbReference>
<dbReference type="PANTHER" id="PTHR20982:SF3">
    <property type="entry name" value="MITOCHONDRIAL RIBOSOME RECYCLING FACTOR PSEUDO 1"/>
    <property type="match status" value="1"/>
</dbReference>
<proteinExistence type="inferred from homology"/>
<protein>
    <recommendedName>
        <fullName evidence="5">Ribosome recycling factor domain-containing protein</fullName>
    </recommendedName>
</protein>
<evidence type="ECO:0000256" key="1">
    <source>
        <dbReference type="ARBA" id="ARBA00005912"/>
    </source>
</evidence>
<comment type="function">
    <text evidence="3">Necessary for protein synthesis in mitochondria. Functions as a ribosome recycling factor in mitochondria.</text>
</comment>
<dbReference type="GO" id="GO:0043023">
    <property type="term" value="F:ribosomal large subunit binding"/>
    <property type="evidence" value="ECO:0007669"/>
    <property type="project" value="TreeGrafter"/>
</dbReference>
<reference evidence="6" key="1">
    <citation type="journal article" date="2020" name="Fungal Divers.">
        <title>Resolving the Mortierellaceae phylogeny through synthesis of multi-gene phylogenetics and phylogenomics.</title>
        <authorList>
            <person name="Vandepol N."/>
            <person name="Liber J."/>
            <person name="Desiro A."/>
            <person name="Na H."/>
            <person name="Kennedy M."/>
            <person name="Barry K."/>
            <person name="Grigoriev I.V."/>
            <person name="Miller A.N."/>
            <person name="O'Donnell K."/>
            <person name="Stajich J.E."/>
            <person name="Bonito G."/>
        </authorList>
    </citation>
    <scope>NUCLEOTIDE SEQUENCE</scope>
    <source>
        <strain evidence="6">MES-2147</strain>
    </source>
</reference>
<name>A0A9P6ST35_9FUNG</name>
<feature type="region of interest" description="Disordered" evidence="4">
    <location>
        <begin position="1"/>
        <end position="54"/>
    </location>
</feature>
<gene>
    <name evidence="6" type="ORF">BGZ65_006441</name>
</gene>
<dbReference type="PANTHER" id="PTHR20982">
    <property type="entry name" value="RIBOSOME RECYCLING FACTOR"/>
    <property type="match status" value="1"/>
</dbReference>
<dbReference type="OrthoDB" id="407355at2759"/>
<evidence type="ECO:0000313" key="7">
    <source>
        <dbReference type="Proteomes" id="UP000749646"/>
    </source>
</evidence>
<comment type="similarity">
    <text evidence="1">Belongs to the RRF family.</text>
</comment>
<evidence type="ECO:0000256" key="3">
    <source>
        <dbReference type="ARBA" id="ARBA00024909"/>
    </source>
</evidence>
<dbReference type="Gene3D" id="1.10.132.20">
    <property type="entry name" value="Ribosome-recycling factor"/>
    <property type="match status" value="1"/>
</dbReference>
<feature type="domain" description="Ribosome recycling factor" evidence="5">
    <location>
        <begin position="71"/>
        <end position="239"/>
    </location>
</feature>
<evidence type="ECO:0000256" key="4">
    <source>
        <dbReference type="SAM" id="MobiDB-lite"/>
    </source>
</evidence>
<keyword evidence="7" id="KW-1185">Reference proteome</keyword>
<accession>A0A9P6ST35</accession>
<organism evidence="6 7">
    <name type="scientific">Modicella reniformis</name>
    <dbReference type="NCBI Taxonomy" id="1440133"/>
    <lineage>
        <taxon>Eukaryota</taxon>
        <taxon>Fungi</taxon>
        <taxon>Fungi incertae sedis</taxon>
        <taxon>Mucoromycota</taxon>
        <taxon>Mortierellomycotina</taxon>
        <taxon>Mortierellomycetes</taxon>
        <taxon>Mortierellales</taxon>
        <taxon>Mortierellaceae</taxon>
        <taxon>Modicella</taxon>
    </lineage>
</organism>
<sequence length="241" mass="26393">MTASCQSRGYAKKSGKGGKGGKSNSSSDDEDDDDSAPHKGKGKNPGSSSSVDMTFNPLDLETKMDQCLERLKKEFTIMRTGTANPAMLDSVTVKVEKRIVPLRDLAQVSIKDAKTLMINVNDAEDTSFPQLVVAVEKAIREAGLNLNPIADNKAVKVPVPKPTKEVREGLVKQASANTEKAKTIIRKLRQDGMKDLKKDLKSGMSSDEHYSLEKKAQTLHDKYVKEIEDALKAKTKEIMSN</sequence>
<evidence type="ECO:0000313" key="6">
    <source>
        <dbReference type="EMBL" id="KAF9998014.1"/>
    </source>
</evidence>
<evidence type="ECO:0000259" key="5">
    <source>
        <dbReference type="Pfam" id="PF01765"/>
    </source>
</evidence>
<dbReference type="SUPFAM" id="SSF55194">
    <property type="entry name" value="Ribosome recycling factor, RRF"/>
    <property type="match status" value="1"/>
</dbReference>
<dbReference type="Proteomes" id="UP000749646">
    <property type="component" value="Unassembled WGS sequence"/>
</dbReference>